<proteinExistence type="predicted"/>
<dbReference type="AlphaFoldDB" id="L8E9K5"/>
<gene>
    <name evidence="2" type="primary">CYTH4</name>
</gene>
<reference evidence="2" key="1">
    <citation type="journal article" date="2013" name="PLoS ONE">
        <title>Direct detection of alternative open reading frames translation products in human significantly expands the proteome.</title>
        <authorList>
            <person name="Vanderperre B."/>
            <person name="Lucier J.-F."/>
            <person name="Motard J."/>
            <person name="Tremblay G."/>
            <person name="Vanderperre S."/>
            <person name="Wisztorski M."/>
            <person name="Salzet M."/>
            <person name="Boisvert F.-M."/>
            <person name="Roucou X."/>
        </authorList>
    </citation>
    <scope>NUCLEOTIDE SEQUENCE</scope>
</reference>
<evidence type="ECO:0000313" key="2">
    <source>
        <dbReference type="EMBL" id="CCQ43421.1"/>
    </source>
</evidence>
<dbReference type="EMBL" id="HF583924">
    <property type="protein sequence ID" value="CCQ43421.1"/>
    <property type="molecule type" value="Genomic_DNA"/>
</dbReference>
<dbReference type="OrthoDB" id="430364at2759"/>
<dbReference type="ChiTaRS" id="CYTH4">
    <property type="organism name" value="human"/>
</dbReference>
<feature type="region of interest" description="Disordered" evidence="1">
    <location>
        <begin position="1"/>
        <end position="44"/>
    </location>
</feature>
<accession>L8E9K5</accession>
<organism evidence="2">
    <name type="scientific">Homo sapiens</name>
    <name type="common">Human</name>
    <dbReference type="NCBI Taxonomy" id="9606"/>
    <lineage>
        <taxon>Eukaryota</taxon>
        <taxon>Metazoa</taxon>
        <taxon>Chordata</taxon>
        <taxon>Craniata</taxon>
        <taxon>Vertebrata</taxon>
        <taxon>Euteleostomi</taxon>
        <taxon>Mammalia</taxon>
        <taxon>Eutheria</taxon>
        <taxon>Euarchontoglires</taxon>
        <taxon>Primates</taxon>
        <taxon>Haplorrhini</taxon>
        <taxon>Catarrhini</taxon>
        <taxon>Hominidae</taxon>
        <taxon>Homo</taxon>
    </lineage>
</organism>
<name>L8E9K5_HUMAN</name>
<evidence type="ECO:0000256" key="1">
    <source>
        <dbReference type="SAM" id="MobiDB-lite"/>
    </source>
</evidence>
<sequence>MSISGRGAGGTLKKMTENIPDRWDSSRMGAISKKPRRESFVHCG</sequence>
<feature type="compositionally biased region" description="Gly residues" evidence="1">
    <location>
        <begin position="1"/>
        <end position="10"/>
    </location>
</feature>
<protein>
    <submittedName>
        <fullName evidence="2">Alternative protein CYTH4</fullName>
    </submittedName>
</protein>
<dbReference type="PeptideAtlas" id="L8E9K5"/>
<feature type="compositionally biased region" description="Basic and acidic residues" evidence="1">
    <location>
        <begin position="14"/>
        <end position="25"/>
    </location>
</feature>